<feature type="non-terminal residue" evidence="1">
    <location>
        <position position="1"/>
    </location>
</feature>
<accession>A0A815VUR7</accession>
<name>A0A815VUR7_9BILA</name>
<dbReference type="AlphaFoldDB" id="A0A815VUR7"/>
<evidence type="ECO:0000313" key="2">
    <source>
        <dbReference type="Proteomes" id="UP000663891"/>
    </source>
</evidence>
<comment type="caution">
    <text evidence="1">The sequence shown here is derived from an EMBL/GenBank/DDBJ whole genome shotgun (WGS) entry which is preliminary data.</text>
</comment>
<dbReference type="Proteomes" id="UP000663891">
    <property type="component" value="Unassembled WGS sequence"/>
</dbReference>
<gene>
    <name evidence="1" type="ORF">VCS650_LOCUS43791</name>
</gene>
<organism evidence="1 2">
    <name type="scientific">Adineta steineri</name>
    <dbReference type="NCBI Taxonomy" id="433720"/>
    <lineage>
        <taxon>Eukaryota</taxon>
        <taxon>Metazoa</taxon>
        <taxon>Spiralia</taxon>
        <taxon>Gnathifera</taxon>
        <taxon>Rotifera</taxon>
        <taxon>Eurotatoria</taxon>
        <taxon>Bdelloidea</taxon>
        <taxon>Adinetida</taxon>
        <taxon>Adinetidae</taxon>
        <taxon>Adineta</taxon>
    </lineage>
</organism>
<reference evidence="1" key="1">
    <citation type="submission" date="2021-02" db="EMBL/GenBank/DDBJ databases">
        <authorList>
            <person name="Nowell W R."/>
        </authorList>
    </citation>
    <scope>NUCLEOTIDE SEQUENCE</scope>
</reference>
<dbReference type="EMBL" id="CAJNON010004932">
    <property type="protein sequence ID" value="CAF1533529.1"/>
    <property type="molecule type" value="Genomic_DNA"/>
</dbReference>
<sequence>MGNINDEGVPLVWALTSNRKQQTYDKIWSEIINWSLKKESRMKVKRFILDFEAAQRNSIERH</sequence>
<dbReference type="OrthoDB" id="10022433at2759"/>
<protein>
    <submittedName>
        <fullName evidence="1">Uncharacterized protein</fullName>
    </submittedName>
</protein>
<evidence type="ECO:0000313" key="1">
    <source>
        <dbReference type="EMBL" id="CAF1533529.1"/>
    </source>
</evidence>
<proteinExistence type="predicted"/>